<feature type="region of interest" description="Disordered" evidence="2">
    <location>
        <begin position="167"/>
        <end position="210"/>
    </location>
</feature>
<gene>
    <name evidence="3" type="ORF">GSBLH_T00002900001</name>
</gene>
<sequence>MLSTTTDGEFSTANLIHGYSFNPLPENSYFLLSTLSEDYDNYEAEKNREESKLDFLLNSHQNFAAAEIGISRKNRPILSRIRQPSVAQLNSDDAIIEEEEEEEEEESGGEGNESSDDYSDVSSIPPNSQMSTGHHLRNFSSVSLTRGENDVDVFPKMDVRTPSIVAREQRGETVSTHRRTPSMGIVSRHVDDYSSLGVRSSKGSRVSSEK</sequence>
<evidence type="ECO:0000313" key="3">
    <source>
        <dbReference type="EMBL" id="CBK22934.2"/>
    </source>
</evidence>
<feature type="region of interest" description="Disordered" evidence="2">
    <location>
        <begin position="97"/>
        <end position="155"/>
    </location>
</feature>
<feature type="coiled-coil region" evidence="1">
    <location>
        <begin position="32"/>
        <end position="59"/>
    </location>
</feature>
<evidence type="ECO:0000313" key="4">
    <source>
        <dbReference type="Proteomes" id="UP000008312"/>
    </source>
</evidence>
<reference evidence="3" key="1">
    <citation type="submission" date="2010-02" db="EMBL/GenBank/DDBJ databases">
        <title>Sequencing and annotation of the Blastocystis hominis genome.</title>
        <authorList>
            <person name="Wincker P."/>
        </authorList>
    </citation>
    <scope>NUCLEOTIDE SEQUENCE</scope>
    <source>
        <strain evidence="3">Singapore isolate B</strain>
    </source>
</reference>
<keyword evidence="1" id="KW-0175">Coiled coil</keyword>
<dbReference type="GeneID" id="24920035"/>
<accession>D8M4E5</accession>
<name>D8M4E5_BLAHO</name>
<evidence type="ECO:0000256" key="1">
    <source>
        <dbReference type="SAM" id="Coils"/>
    </source>
</evidence>
<organism evidence="3">
    <name type="scientific">Blastocystis hominis</name>
    <dbReference type="NCBI Taxonomy" id="12968"/>
    <lineage>
        <taxon>Eukaryota</taxon>
        <taxon>Sar</taxon>
        <taxon>Stramenopiles</taxon>
        <taxon>Bigyra</taxon>
        <taxon>Opalozoa</taxon>
        <taxon>Opalinata</taxon>
        <taxon>Blastocystidae</taxon>
        <taxon>Blastocystis</taxon>
    </lineage>
</organism>
<feature type="compositionally biased region" description="Polar residues" evidence="2">
    <location>
        <begin position="120"/>
        <end position="146"/>
    </location>
</feature>
<protein>
    <submittedName>
        <fullName evidence="3">Uncharacterized protein</fullName>
    </submittedName>
</protein>
<evidence type="ECO:0000256" key="2">
    <source>
        <dbReference type="SAM" id="MobiDB-lite"/>
    </source>
</evidence>
<dbReference type="InParanoid" id="D8M4E5"/>
<dbReference type="AlphaFoldDB" id="D8M4E5"/>
<feature type="compositionally biased region" description="Acidic residues" evidence="2">
    <location>
        <begin position="97"/>
        <end position="119"/>
    </location>
</feature>
<proteinExistence type="predicted"/>
<dbReference type="Proteomes" id="UP000008312">
    <property type="component" value="Unassembled WGS sequence"/>
</dbReference>
<keyword evidence="4" id="KW-1185">Reference proteome</keyword>
<dbReference type="EMBL" id="FN668652">
    <property type="protein sequence ID" value="CBK22934.2"/>
    <property type="molecule type" value="Genomic_DNA"/>
</dbReference>
<dbReference type="RefSeq" id="XP_012896982.1">
    <property type="nucleotide sequence ID" value="XM_013041528.1"/>
</dbReference>
<feature type="compositionally biased region" description="Low complexity" evidence="2">
    <location>
        <begin position="194"/>
        <end position="210"/>
    </location>
</feature>